<proteinExistence type="predicted"/>
<accession>A0ABQ3X969</accession>
<organism evidence="3 4">
    <name type="scientific">Actinoplanes couchii</name>
    <dbReference type="NCBI Taxonomy" id="403638"/>
    <lineage>
        <taxon>Bacteria</taxon>
        <taxon>Bacillati</taxon>
        <taxon>Actinomycetota</taxon>
        <taxon>Actinomycetes</taxon>
        <taxon>Micromonosporales</taxon>
        <taxon>Micromonosporaceae</taxon>
        <taxon>Actinoplanes</taxon>
    </lineage>
</organism>
<dbReference type="Pfam" id="PF01370">
    <property type="entry name" value="Epimerase"/>
    <property type="match status" value="1"/>
</dbReference>
<dbReference type="EMBL" id="BOMG01000044">
    <property type="protein sequence ID" value="GID55046.1"/>
    <property type="molecule type" value="Genomic_DNA"/>
</dbReference>
<evidence type="ECO:0000256" key="1">
    <source>
        <dbReference type="SAM" id="MobiDB-lite"/>
    </source>
</evidence>
<dbReference type="InterPro" id="IPR051783">
    <property type="entry name" value="NAD(P)-dependent_oxidoreduct"/>
</dbReference>
<dbReference type="InterPro" id="IPR036291">
    <property type="entry name" value="NAD(P)-bd_dom_sf"/>
</dbReference>
<dbReference type="Proteomes" id="UP000612282">
    <property type="component" value="Unassembled WGS sequence"/>
</dbReference>
<keyword evidence="4" id="KW-1185">Reference proteome</keyword>
<name>A0ABQ3X969_9ACTN</name>
<dbReference type="InterPro" id="IPR001509">
    <property type="entry name" value="Epimerase_deHydtase"/>
</dbReference>
<feature type="region of interest" description="Disordered" evidence="1">
    <location>
        <begin position="336"/>
        <end position="370"/>
    </location>
</feature>
<evidence type="ECO:0000259" key="2">
    <source>
        <dbReference type="Pfam" id="PF01370"/>
    </source>
</evidence>
<dbReference type="PANTHER" id="PTHR48079">
    <property type="entry name" value="PROTEIN YEEZ"/>
    <property type="match status" value="1"/>
</dbReference>
<reference evidence="3 4" key="1">
    <citation type="submission" date="2021-01" db="EMBL/GenBank/DDBJ databases">
        <title>Whole genome shotgun sequence of Actinoplanes couchii NBRC 106145.</title>
        <authorList>
            <person name="Komaki H."/>
            <person name="Tamura T."/>
        </authorList>
    </citation>
    <scope>NUCLEOTIDE SEQUENCE [LARGE SCALE GENOMIC DNA]</scope>
    <source>
        <strain evidence="3 4">NBRC 106145</strain>
    </source>
</reference>
<protein>
    <submittedName>
        <fullName evidence="3">NAD-dependent epimerase</fullName>
    </submittedName>
</protein>
<comment type="caution">
    <text evidence="3">The sequence shown here is derived from an EMBL/GenBank/DDBJ whole genome shotgun (WGS) entry which is preliminary data.</text>
</comment>
<feature type="domain" description="NAD-dependent epimerase/dehydratase" evidence="2">
    <location>
        <begin position="18"/>
        <end position="251"/>
    </location>
</feature>
<gene>
    <name evidence="3" type="ORF">Aco03nite_034500</name>
</gene>
<sequence>MQGGVQGPLAGYATTMRVVIVGASGNAGTALLRRLRTEPDLDLAGISRRKPPGSGPYADVPWLTADIGAEEDADSITEFFRGADAVVNLAWQIQPSHDQRRLYRTNVLGSRAVFRAAITAGVPTLVQASSVGVYAPGPKQGFVKESWLRTGIPESSYSRHKALVERVLDTVESDHPTMRVVRLRPGLIFQRDAGTEIARYFAGPLFPRGLTRLPVVPRHAGLRLQAVHADDVADAYLRVLRSDARGAFNIAAGPVLDADVVSRAFHGVPLPVPGLLLEGAAALTWQLRLQPVDRGWVKLALKAPLMSCDRAAGTLGWRPRTDAISAMRELLTGMADRAHTGSPPMTDDPGRPGRFGGLLRGRLPGQGNPY</sequence>
<feature type="compositionally biased region" description="Low complexity" evidence="1">
    <location>
        <begin position="360"/>
        <end position="370"/>
    </location>
</feature>
<evidence type="ECO:0000313" key="3">
    <source>
        <dbReference type="EMBL" id="GID55046.1"/>
    </source>
</evidence>
<dbReference type="PANTHER" id="PTHR48079:SF6">
    <property type="entry name" value="NAD(P)-BINDING DOMAIN-CONTAINING PROTEIN-RELATED"/>
    <property type="match status" value="1"/>
</dbReference>
<evidence type="ECO:0000313" key="4">
    <source>
        <dbReference type="Proteomes" id="UP000612282"/>
    </source>
</evidence>
<dbReference type="Gene3D" id="3.40.50.720">
    <property type="entry name" value="NAD(P)-binding Rossmann-like Domain"/>
    <property type="match status" value="1"/>
</dbReference>
<dbReference type="SUPFAM" id="SSF51735">
    <property type="entry name" value="NAD(P)-binding Rossmann-fold domains"/>
    <property type="match status" value="1"/>
</dbReference>